<feature type="domain" description="Methyl-accepting transducer" evidence="8">
    <location>
        <begin position="455"/>
        <end position="698"/>
    </location>
</feature>
<evidence type="ECO:0000256" key="7">
    <source>
        <dbReference type="SAM" id="Phobius"/>
    </source>
</evidence>
<dbReference type="PROSITE" id="PS50111">
    <property type="entry name" value="CHEMOTAXIS_TRANSDUC_2"/>
    <property type="match status" value="1"/>
</dbReference>
<comment type="caution">
    <text evidence="11">The sequence shown here is derived from an EMBL/GenBank/DDBJ whole genome shotgun (WGS) entry which is preliminary data.</text>
</comment>
<evidence type="ECO:0000259" key="9">
    <source>
        <dbReference type="PROSITE" id="PS50192"/>
    </source>
</evidence>
<dbReference type="Gene3D" id="1.10.287.950">
    <property type="entry name" value="Methyl-accepting chemotaxis protein"/>
    <property type="match status" value="1"/>
</dbReference>
<evidence type="ECO:0000256" key="4">
    <source>
        <dbReference type="ARBA" id="ARBA00029447"/>
    </source>
</evidence>
<name>A0ABS0PDQ7_9BRAD</name>
<dbReference type="SUPFAM" id="SSF58104">
    <property type="entry name" value="Methyl-accepting chemotaxis protein (MCP) signaling domain"/>
    <property type="match status" value="1"/>
</dbReference>
<dbReference type="Pfam" id="PF00015">
    <property type="entry name" value="MCPsignal"/>
    <property type="match status" value="1"/>
</dbReference>
<keyword evidence="3 5" id="KW-0807">Transducer</keyword>
<dbReference type="InterPro" id="IPR000727">
    <property type="entry name" value="T_SNARE_dom"/>
</dbReference>
<dbReference type="Proteomes" id="UP001194539">
    <property type="component" value="Unassembled WGS sequence"/>
</dbReference>
<keyword evidence="2" id="KW-1003">Cell membrane</keyword>
<evidence type="ECO:0000256" key="3">
    <source>
        <dbReference type="ARBA" id="ARBA00023224"/>
    </source>
</evidence>
<evidence type="ECO:0000259" key="8">
    <source>
        <dbReference type="PROSITE" id="PS50111"/>
    </source>
</evidence>
<accession>A0ABS0PDQ7</accession>
<feature type="domain" description="T-SNARE coiled-coil homology" evidence="9">
    <location>
        <begin position="614"/>
        <end position="676"/>
    </location>
</feature>
<feature type="domain" description="HAMP" evidence="10">
    <location>
        <begin position="368"/>
        <end position="422"/>
    </location>
</feature>
<keyword evidence="12" id="KW-1185">Reference proteome</keyword>
<dbReference type="Gene3D" id="1.20.58.920">
    <property type="match status" value="1"/>
</dbReference>
<keyword evidence="6" id="KW-0175">Coiled coil</keyword>
<sequence>MAIRLGLGRFLGRFRPRFRMPKWGVRGSLFAAFAVIAGMGLVIAAGAGLALQNLGGRMTELSGRDIPRLAASLQLSALSASLAAQGPALLAAQSEDALSERTKKLKELQEQTQQKLNEIIELGGDKSVVSGLSDTMKSINEAAQSLAKAARERLDIAALHDKQYDALRGAQGAFVGAASPAMLDAQTRVNAILGSADLSAADATDAAQTVGQLGNVVASGNLAAANMSAALSANTSDKLDDIQKEFKTAQGRLRSNLDLLPDNQGNKMLRETAEKLLALGTGKTGVFNLREKELDSIDYGQTILDETRKLNVGLGISVQQLVDGVQKETNASTFQARQEISLATSVMLAMGALMLVGSALFVWLYVGRSILRRIGALHQSMRLLANGDLETDIYRSKNHNDEISVMANTLQVFRESMIEARALASEQDRDRIAKTERAARMEAKIAEFESAVRSALDNLAQSANSMQSTAQSMSNTADQSNALVNAVASAAEETSVNVQTVSAGTEQLSSSIQEISRQVVTSAEIAKKAVDEAGATDATVQSLADSASRISVVVDLIQTIASQTNLLALNATIEAARAGEAGRGFAVVASEVKSLASQTAKATDEIRTQIASMQSVTTSAVGAIQGIGRIIGEINDVTTTIAAAVEEQGAATREIARNIQHAAGGTSEVSSNIVGVSTASAEAGAAAGDVLSASDALRREADMLRGEIDAFLNDMRAA</sequence>
<dbReference type="PANTHER" id="PTHR32089">
    <property type="entry name" value="METHYL-ACCEPTING CHEMOTAXIS PROTEIN MCPB"/>
    <property type="match status" value="1"/>
</dbReference>
<evidence type="ECO:0000256" key="5">
    <source>
        <dbReference type="PROSITE-ProRule" id="PRU00284"/>
    </source>
</evidence>
<evidence type="ECO:0000256" key="2">
    <source>
        <dbReference type="ARBA" id="ARBA00022519"/>
    </source>
</evidence>
<dbReference type="InterPro" id="IPR003660">
    <property type="entry name" value="HAMP_dom"/>
</dbReference>
<keyword evidence="7" id="KW-1133">Transmembrane helix</keyword>
<proteinExistence type="inferred from homology"/>
<comment type="subcellular location">
    <subcellularLocation>
        <location evidence="1">Cell inner membrane</location>
        <topology evidence="1">Multi-pass membrane protein</topology>
    </subcellularLocation>
</comment>
<evidence type="ECO:0000313" key="11">
    <source>
        <dbReference type="EMBL" id="MBH5391328.1"/>
    </source>
</evidence>
<dbReference type="PROSITE" id="PS50192">
    <property type="entry name" value="T_SNARE"/>
    <property type="match status" value="1"/>
</dbReference>
<organism evidence="11 12">
    <name type="scientific">Bradyrhizobium diversitatis</name>
    <dbReference type="NCBI Taxonomy" id="2755406"/>
    <lineage>
        <taxon>Bacteria</taxon>
        <taxon>Pseudomonadati</taxon>
        <taxon>Pseudomonadota</taxon>
        <taxon>Alphaproteobacteria</taxon>
        <taxon>Hyphomicrobiales</taxon>
        <taxon>Nitrobacteraceae</taxon>
        <taxon>Bradyrhizobium</taxon>
    </lineage>
</organism>
<comment type="similarity">
    <text evidence="4">Belongs to the methyl-accepting chemotaxis (MCP) protein family.</text>
</comment>
<keyword evidence="7" id="KW-0812">Transmembrane</keyword>
<gene>
    <name evidence="11" type="ORF">H1B27_34375</name>
</gene>
<evidence type="ECO:0000256" key="1">
    <source>
        <dbReference type="ARBA" id="ARBA00004429"/>
    </source>
</evidence>
<reference evidence="11 12" key="1">
    <citation type="submission" date="2020-07" db="EMBL/GenBank/DDBJ databases">
        <title>Bradyrhizobium diversity isolated from nodules of indigenous legumes of Western Australia.</title>
        <authorList>
            <person name="Klepa M.S."/>
        </authorList>
    </citation>
    <scope>NUCLEOTIDE SEQUENCE [LARGE SCALE GENOMIC DNA]</scope>
    <source>
        <strain evidence="11 12">CNPSo 4019</strain>
    </source>
</reference>
<evidence type="ECO:0000313" key="12">
    <source>
        <dbReference type="Proteomes" id="UP001194539"/>
    </source>
</evidence>
<dbReference type="EMBL" id="JACEGD010000045">
    <property type="protein sequence ID" value="MBH5391328.1"/>
    <property type="molecule type" value="Genomic_DNA"/>
</dbReference>
<keyword evidence="7" id="KW-0472">Membrane</keyword>
<dbReference type="RefSeq" id="WP_197969087.1">
    <property type="nucleotide sequence ID" value="NZ_JACEGD010000045.1"/>
</dbReference>
<evidence type="ECO:0000259" key="10">
    <source>
        <dbReference type="PROSITE" id="PS50885"/>
    </source>
</evidence>
<dbReference type="SMART" id="SM00283">
    <property type="entry name" value="MA"/>
    <property type="match status" value="1"/>
</dbReference>
<protein>
    <submittedName>
        <fullName evidence="11">Methyl-accepting chemotaxis protein</fullName>
    </submittedName>
</protein>
<feature type="transmembrane region" description="Helical" evidence="7">
    <location>
        <begin position="342"/>
        <end position="366"/>
    </location>
</feature>
<feature type="coiled-coil region" evidence="6">
    <location>
        <begin position="91"/>
        <end position="118"/>
    </location>
</feature>
<evidence type="ECO:0000256" key="6">
    <source>
        <dbReference type="SAM" id="Coils"/>
    </source>
</evidence>
<dbReference type="PANTHER" id="PTHR32089:SF112">
    <property type="entry name" value="LYSOZYME-LIKE PROTEIN-RELATED"/>
    <property type="match status" value="1"/>
</dbReference>
<keyword evidence="2" id="KW-0997">Cell inner membrane</keyword>
<dbReference type="SMART" id="SM00304">
    <property type="entry name" value="HAMP"/>
    <property type="match status" value="1"/>
</dbReference>
<dbReference type="InterPro" id="IPR038188">
    <property type="entry name" value="TorS_sensor_sf"/>
</dbReference>
<dbReference type="Gene3D" id="6.10.340.10">
    <property type="match status" value="1"/>
</dbReference>
<dbReference type="InterPro" id="IPR004089">
    <property type="entry name" value="MCPsignal_dom"/>
</dbReference>
<dbReference type="PROSITE" id="PS50885">
    <property type="entry name" value="HAMP"/>
    <property type="match status" value="1"/>
</dbReference>